<protein>
    <submittedName>
        <fullName evidence="5">ABC transporter ATP-binding protein</fullName>
    </submittedName>
</protein>
<dbReference type="SMART" id="SM00382">
    <property type="entry name" value="AAA"/>
    <property type="match status" value="1"/>
</dbReference>
<dbReference type="GO" id="GO:0015192">
    <property type="term" value="F:L-phenylalanine transmembrane transporter activity"/>
    <property type="evidence" value="ECO:0007669"/>
    <property type="project" value="TreeGrafter"/>
</dbReference>
<dbReference type="GO" id="GO:0042941">
    <property type="term" value="P:D-alanine transmembrane transport"/>
    <property type="evidence" value="ECO:0007669"/>
    <property type="project" value="TreeGrafter"/>
</dbReference>
<dbReference type="Pfam" id="PF00005">
    <property type="entry name" value="ABC_tran"/>
    <property type="match status" value="1"/>
</dbReference>
<dbReference type="PANTHER" id="PTHR45772:SF7">
    <property type="entry name" value="AMINO ACID ABC TRANSPORTER ATP-BINDING PROTEIN"/>
    <property type="match status" value="1"/>
</dbReference>
<dbReference type="PROSITE" id="PS50893">
    <property type="entry name" value="ABC_TRANSPORTER_2"/>
    <property type="match status" value="1"/>
</dbReference>
<organism evidence="5 6">
    <name type="scientific">Rhodoplanes roseus</name>
    <dbReference type="NCBI Taxonomy" id="29409"/>
    <lineage>
        <taxon>Bacteria</taxon>
        <taxon>Pseudomonadati</taxon>
        <taxon>Pseudomonadota</taxon>
        <taxon>Alphaproteobacteria</taxon>
        <taxon>Hyphomicrobiales</taxon>
        <taxon>Nitrobacteraceae</taxon>
        <taxon>Rhodoplanes</taxon>
    </lineage>
</organism>
<evidence type="ECO:0000259" key="4">
    <source>
        <dbReference type="PROSITE" id="PS50893"/>
    </source>
</evidence>
<evidence type="ECO:0000256" key="1">
    <source>
        <dbReference type="ARBA" id="ARBA00022448"/>
    </source>
</evidence>
<comment type="caution">
    <text evidence="5">The sequence shown here is derived from an EMBL/GenBank/DDBJ whole genome shotgun (WGS) entry which is preliminary data.</text>
</comment>
<dbReference type="EMBL" id="NPEX01000430">
    <property type="protein sequence ID" value="RAI37615.1"/>
    <property type="molecule type" value="Genomic_DNA"/>
</dbReference>
<dbReference type="InterPro" id="IPR051120">
    <property type="entry name" value="ABC_AA/LPS_Transport"/>
</dbReference>
<dbReference type="SUPFAM" id="SSF52540">
    <property type="entry name" value="P-loop containing nucleoside triphosphate hydrolases"/>
    <property type="match status" value="1"/>
</dbReference>
<sequence>MSGPILEVRGVEQRFGPFQALGPVDLVLHRGERLGIIGPNGSGKTTLINCISGTLRPQQGRVVFDGVDVTDLPPHRRARMGLSRSFQIPKPFTGMTVLENLLVPIDQISPSADAEDRALAVLESVGLQRRAGHEAGGLSQLELRKLELARALVVEPKVLVADEAMAGLSEGEIDDVLAILTHLSATGIAVIMIEHIMHAVMRFSTRIVCFETGRTIADAAPDVIAADPLVQKVYFGEQTRH</sequence>
<reference evidence="5 6" key="1">
    <citation type="submission" date="2017-07" db="EMBL/GenBank/DDBJ databases">
        <title>Draft Genome Sequences of Select Purple Nonsulfur Bacteria.</title>
        <authorList>
            <person name="Lasarre B."/>
            <person name="Mckinlay J.B."/>
        </authorList>
    </citation>
    <scope>NUCLEOTIDE SEQUENCE [LARGE SCALE GENOMIC DNA]</scope>
    <source>
        <strain evidence="5 6">DSM 5909</strain>
    </source>
</reference>
<dbReference type="OrthoDB" id="9779872at2"/>
<keyword evidence="2" id="KW-0547">Nucleotide-binding</keyword>
<evidence type="ECO:0000313" key="6">
    <source>
        <dbReference type="Proteomes" id="UP000249130"/>
    </source>
</evidence>
<keyword evidence="6" id="KW-1185">Reference proteome</keyword>
<dbReference type="InterPro" id="IPR003439">
    <property type="entry name" value="ABC_transporter-like_ATP-bd"/>
</dbReference>
<feature type="domain" description="ABC transporter" evidence="4">
    <location>
        <begin position="6"/>
        <end position="237"/>
    </location>
</feature>
<dbReference type="PANTHER" id="PTHR45772">
    <property type="entry name" value="CONSERVED COMPONENT OF ABC TRANSPORTER FOR NATURAL AMINO ACIDS-RELATED"/>
    <property type="match status" value="1"/>
</dbReference>
<dbReference type="Proteomes" id="UP000249130">
    <property type="component" value="Unassembled WGS sequence"/>
</dbReference>
<dbReference type="RefSeq" id="WP_111422935.1">
    <property type="nucleotide sequence ID" value="NZ_NPEX01000430.1"/>
</dbReference>
<dbReference type="CDD" id="cd03219">
    <property type="entry name" value="ABC_Mj1267_LivG_branched"/>
    <property type="match status" value="1"/>
</dbReference>
<dbReference type="GO" id="GO:0005304">
    <property type="term" value="F:L-valine transmembrane transporter activity"/>
    <property type="evidence" value="ECO:0007669"/>
    <property type="project" value="TreeGrafter"/>
</dbReference>
<accession>A0A327KJE8</accession>
<name>A0A327KJE8_9BRAD</name>
<dbReference type="Gene3D" id="3.40.50.300">
    <property type="entry name" value="P-loop containing nucleotide triphosphate hydrolases"/>
    <property type="match status" value="1"/>
</dbReference>
<evidence type="ECO:0000256" key="2">
    <source>
        <dbReference type="ARBA" id="ARBA00022741"/>
    </source>
</evidence>
<dbReference type="GO" id="GO:1903805">
    <property type="term" value="P:L-valine import across plasma membrane"/>
    <property type="evidence" value="ECO:0007669"/>
    <property type="project" value="TreeGrafter"/>
</dbReference>
<dbReference type="GO" id="GO:0005524">
    <property type="term" value="F:ATP binding"/>
    <property type="evidence" value="ECO:0007669"/>
    <property type="project" value="UniProtKB-KW"/>
</dbReference>
<evidence type="ECO:0000256" key="3">
    <source>
        <dbReference type="ARBA" id="ARBA00022840"/>
    </source>
</evidence>
<proteinExistence type="predicted"/>
<gene>
    <name evidence="5" type="ORF">CH341_29340</name>
</gene>
<dbReference type="GO" id="GO:0015188">
    <property type="term" value="F:L-isoleucine transmembrane transporter activity"/>
    <property type="evidence" value="ECO:0007669"/>
    <property type="project" value="TreeGrafter"/>
</dbReference>
<dbReference type="GO" id="GO:1903806">
    <property type="term" value="P:L-isoleucine import across plasma membrane"/>
    <property type="evidence" value="ECO:0007669"/>
    <property type="project" value="TreeGrafter"/>
</dbReference>
<dbReference type="GO" id="GO:0016887">
    <property type="term" value="F:ATP hydrolysis activity"/>
    <property type="evidence" value="ECO:0007669"/>
    <property type="project" value="InterPro"/>
</dbReference>
<evidence type="ECO:0000313" key="5">
    <source>
        <dbReference type="EMBL" id="RAI37615.1"/>
    </source>
</evidence>
<dbReference type="InterPro" id="IPR027417">
    <property type="entry name" value="P-loop_NTPase"/>
</dbReference>
<keyword evidence="1" id="KW-0813">Transport</keyword>
<keyword evidence="3 5" id="KW-0067">ATP-binding</keyword>
<dbReference type="InterPro" id="IPR003593">
    <property type="entry name" value="AAA+_ATPase"/>
</dbReference>
<dbReference type="GO" id="GO:0005886">
    <property type="term" value="C:plasma membrane"/>
    <property type="evidence" value="ECO:0007669"/>
    <property type="project" value="TreeGrafter"/>
</dbReference>
<dbReference type="AlphaFoldDB" id="A0A327KJE8"/>
<dbReference type="GO" id="GO:0015808">
    <property type="term" value="P:L-alanine transport"/>
    <property type="evidence" value="ECO:0007669"/>
    <property type="project" value="TreeGrafter"/>
</dbReference>